<dbReference type="EMBL" id="CAXHTB010000011">
    <property type="protein sequence ID" value="CAL0314725.1"/>
    <property type="molecule type" value="Genomic_DNA"/>
</dbReference>
<protein>
    <recommendedName>
        <fullName evidence="4">Late embryogenesis abundant protein</fullName>
    </recommendedName>
</protein>
<evidence type="ECO:0000313" key="3">
    <source>
        <dbReference type="Proteomes" id="UP001497480"/>
    </source>
</evidence>
<name>A0AAV1WZC6_LUPLU</name>
<organism evidence="2 3">
    <name type="scientific">Lupinus luteus</name>
    <name type="common">European yellow lupine</name>
    <dbReference type="NCBI Taxonomy" id="3873"/>
    <lineage>
        <taxon>Eukaryota</taxon>
        <taxon>Viridiplantae</taxon>
        <taxon>Streptophyta</taxon>
        <taxon>Embryophyta</taxon>
        <taxon>Tracheophyta</taxon>
        <taxon>Spermatophyta</taxon>
        <taxon>Magnoliopsida</taxon>
        <taxon>eudicotyledons</taxon>
        <taxon>Gunneridae</taxon>
        <taxon>Pentapetalae</taxon>
        <taxon>rosids</taxon>
        <taxon>fabids</taxon>
        <taxon>Fabales</taxon>
        <taxon>Fabaceae</taxon>
        <taxon>Papilionoideae</taxon>
        <taxon>50 kb inversion clade</taxon>
        <taxon>genistoids sensu lato</taxon>
        <taxon>core genistoids</taxon>
        <taxon>Genisteae</taxon>
        <taxon>Lupinus</taxon>
    </lineage>
</organism>
<keyword evidence="3" id="KW-1185">Reference proteome</keyword>
<sequence length="91" mass="9371">MTIKHDQGTKPSDRDNGPGPNTSGQAIGDADGPETSDAAGQAMGDATDQVMDQAIADIDGPEIFLGTSVANTPGSITEHNRTSKLQHQPLT</sequence>
<evidence type="ECO:0008006" key="4">
    <source>
        <dbReference type="Google" id="ProtNLM"/>
    </source>
</evidence>
<dbReference type="Proteomes" id="UP001497480">
    <property type="component" value="Unassembled WGS sequence"/>
</dbReference>
<evidence type="ECO:0000313" key="2">
    <source>
        <dbReference type="EMBL" id="CAL0314725.1"/>
    </source>
</evidence>
<feature type="region of interest" description="Disordered" evidence="1">
    <location>
        <begin position="1"/>
        <end position="91"/>
    </location>
</feature>
<proteinExistence type="predicted"/>
<evidence type="ECO:0000256" key="1">
    <source>
        <dbReference type="SAM" id="MobiDB-lite"/>
    </source>
</evidence>
<feature type="compositionally biased region" description="Polar residues" evidence="1">
    <location>
        <begin position="68"/>
        <end position="91"/>
    </location>
</feature>
<accession>A0AAV1WZC6</accession>
<reference evidence="2 3" key="1">
    <citation type="submission" date="2024-03" db="EMBL/GenBank/DDBJ databases">
        <authorList>
            <person name="Martinez-Hernandez J."/>
        </authorList>
    </citation>
    <scope>NUCLEOTIDE SEQUENCE [LARGE SCALE GENOMIC DNA]</scope>
</reference>
<comment type="caution">
    <text evidence="2">The sequence shown here is derived from an EMBL/GenBank/DDBJ whole genome shotgun (WGS) entry which is preliminary data.</text>
</comment>
<gene>
    <name evidence="2" type="ORF">LLUT_LOCUS15785</name>
</gene>
<dbReference type="AlphaFoldDB" id="A0AAV1WZC6"/>
<feature type="compositionally biased region" description="Basic and acidic residues" evidence="1">
    <location>
        <begin position="1"/>
        <end position="16"/>
    </location>
</feature>